<dbReference type="STRING" id="1127673.GLIP_1205"/>
<name>K6XQA4_9ALTE</name>
<dbReference type="OrthoDB" id="8871309at2"/>
<proteinExistence type="predicted"/>
<reference evidence="2 3" key="1">
    <citation type="journal article" date="2017" name="Antonie Van Leeuwenhoek">
        <title>Rhizobium rhizosphaerae sp. nov., a novel species isolated from rice rhizosphere.</title>
        <authorList>
            <person name="Zhao J.J."/>
            <person name="Zhang J."/>
            <person name="Zhang R.J."/>
            <person name="Zhang C.W."/>
            <person name="Yin H.Q."/>
            <person name="Zhang X.X."/>
        </authorList>
    </citation>
    <scope>NUCLEOTIDE SEQUENCE [LARGE SCALE GENOMIC DNA]</scope>
    <source>
        <strain evidence="2 3">E3</strain>
    </source>
</reference>
<dbReference type="Pfam" id="PF05057">
    <property type="entry name" value="DUF676"/>
    <property type="match status" value="1"/>
</dbReference>
<dbReference type="InterPro" id="IPR007751">
    <property type="entry name" value="DUF676_lipase-like"/>
</dbReference>
<organism evidence="2 3">
    <name type="scientific">Aliiglaciecola lipolytica E3</name>
    <dbReference type="NCBI Taxonomy" id="1127673"/>
    <lineage>
        <taxon>Bacteria</taxon>
        <taxon>Pseudomonadati</taxon>
        <taxon>Pseudomonadota</taxon>
        <taxon>Gammaproteobacteria</taxon>
        <taxon>Alteromonadales</taxon>
        <taxon>Alteromonadaceae</taxon>
        <taxon>Aliiglaciecola</taxon>
    </lineage>
</organism>
<keyword evidence="3" id="KW-1185">Reference proteome</keyword>
<dbReference type="EMBL" id="BAEN01000023">
    <property type="protein sequence ID" value="GAC13846.1"/>
    <property type="molecule type" value="Genomic_DNA"/>
</dbReference>
<sequence>MYQLAMEFSAKKLLFIVTLIINTNVIAATTIQQDLGILSNKLEFNAATSSNLYCYSPNDFLPFSDYPNGDYVASIASADNIIIFAHGFVPFSNQGKHSLASMAKLWRGHLDIVEKDPDSAYCVVTWDSDYGHDDKDEVLAKFLTVLIPAVQDRRIRLLKPRPKSANIVLVGHSAGGNYIKHSVVKQHQNRHYYDAYPTKQLDRKYSLNIVTMGTPHLGTEQANNTLFLAVLFKILNLYLENDGVDNAAGFAAFKSTRRGASMLAPITQNGPLERLNQQFQRIIRKQNIVALAGINDEYVKPFSAAPDFTTTYLTRASHDDFLRPDKNSELSQLLTAIYGGKRL</sequence>
<dbReference type="InterPro" id="IPR029058">
    <property type="entry name" value="AB_hydrolase_fold"/>
</dbReference>
<dbReference type="RefSeq" id="WP_008843663.1">
    <property type="nucleotide sequence ID" value="NZ_BAEN01000023.1"/>
</dbReference>
<feature type="domain" description="DUF676" evidence="1">
    <location>
        <begin position="80"/>
        <end position="229"/>
    </location>
</feature>
<dbReference type="Proteomes" id="UP000006334">
    <property type="component" value="Unassembled WGS sequence"/>
</dbReference>
<evidence type="ECO:0000313" key="2">
    <source>
        <dbReference type="EMBL" id="GAC13846.1"/>
    </source>
</evidence>
<dbReference type="Gene3D" id="3.40.50.1820">
    <property type="entry name" value="alpha/beta hydrolase"/>
    <property type="match status" value="1"/>
</dbReference>
<gene>
    <name evidence="2" type="ORF">GLIP_1205</name>
</gene>
<dbReference type="AlphaFoldDB" id="K6XQA4"/>
<accession>K6XQA4</accession>
<evidence type="ECO:0000313" key="3">
    <source>
        <dbReference type="Proteomes" id="UP000006334"/>
    </source>
</evidence>
<evidence type="ECO:0000259" key="1">
    <source>
        <dbReference type="Pfam" id="PF05057"/>
    </source>
</evidence>
<dbReference type="SUPFAM" id="SSF53474">
    <property type="entry name" value="alpha/beta-Hydrolases"/>
    <property type="match status" value="1"/>
</dbReference>
<comment type="caution">
    <text evidence="2">The sequence shown here is derived from an EMBL/GenBank/DDBJ whole genome shotgun (WGS) entry which is preliminary data.</text>
</comment>
<protein>
    <recommendedName>
        <fullName evidence="1">DUF676 domain-containing protein</fullName>
    </recommendedName>
</protein>